<dbReference type="KEGG" id="scs:Sta7437_4598"/>
<dbReference type="AlphaFoldDB" id="K9Y100"/>
<name>K9Y100_STAC7</name>
<protein>
    <recommendedName>
        <fullName evidence="3">ATP-binding protein</fullName>
    </recommendedName>
</protein>
<evidence type="ECO:0000313" key="1">
    <source>
        <dbReference type="EMBL" id="AFZ38056.1"/>
    </source>
</evidence>
<dbReference type="InterPro" id="IPR027417">
    <property type="entry name" value="P-loop_NTPase"/>
</dbReference>
<reference evidence="2" key="1">
    <citation type="journal article" date="2013" name="Proc. Natl. Acad. Sci. U.S.A.">
        <title>Improving the coverage of the cyanobacterial phylum using diversity-driven genome sequencing.</title>
        <authorList>
            <person name="Shih P.M."/>
            <person name="Wu D."/>
            <person name="Latifi A."/>
            <person name="Axen S.D."/>
            <person name="Fewer D.P."/>
            <person name="Talla E."/>
            <person name="Calteau A."/>
            <person name="Cai F."/>
            <person name="Tandeau de Marsac N."/>
            <person name="Rippka R."/>
            <person name="Herdman M."/>
            <person name="Sivonen K."/>
            <person name="Coursin T."/>
            <person name="Laurent T."/>
            <person name="Goodwin L."/>
            <person name="Nolan M."/>
            <person name="Davenport K.W."/>
            <person name="Han C.S."/>
            <person name="Rubin E.M."/>
            <person name="Eisen J.A."/>
            <person name="Woyke T."/>
            <person name="Gugger M."/>
            <person name="Kerfeld C.A."/>
        </authorList>
    </citation>
    <scope>NUCLEOTIDE SEQUENCE [LARGE SCALE GENOMIC DNA]</scope>
    <source>
        <strain evidence="2">ATCC 29371 / PCC 7437</strain>
        <plasmid evidence="2">Plasmid pSTA7437.01</plasmid>
    </source>
</reference>
<gene>
    <name evidence="1" type="ordered locus">Sta7437_4598</name>
</gene>
<dbReference type="EMBL" id="CP003654">
    <property type="protein sequence ID" value="AFZ38056.1"/>
    <property type="molecule type" value="Genomic_DNA"/>
</dbReference>
<keyword evidence="1" id="KW-0614">Plasmid</keyword>
<dbReference type="Proteomes" id="UP000010473">
    <property type="component" value="Plasmid pSTA7437.01"/>
</dbReference>
<keyword evidence="2" id="KW-1185">Reference proteome</keyword>
<dbReference type="Gene3D" id="3.40.50.300">
    <property type="entry name" value="P-loop containing nucleotide triphosphate hydrolases"/>
    <property type="match status" value="1"/>
</dbReference>
<proteinExistence type="predicted"/>
<organism evidence="1 2">
    <name type="scientific">Stanieria cyanosphaera (strain ATCC 29371 / PCC 7437)</name>
    <dbReference type="NCBI Taxonomy" id="111780"/>
    <lineage>
        <taxon>Bacteria</taxon>
        <taxon>Bacillati</taxon>
        <taxon>Cyanobacteriota</taxon>
        <taxon>Cyanophyceae</taxon>
        <taxon>Pleurocapsales</taxon>
        <taxon>Dermocarpellaceae</taxon>
        <taxon>Stanieria</taxon>
    </lineage>
</organism>
<dbReference type="HOGENOM" id="CLU_025569_2_0_3"/>
<geneLocation type="plasmid" evidence="1 2">
    <name>pSTA7437.01</name>
</geneLocation>
<dbReference type="RefSeq" id="WP_015211964.1">
    <property type="nucleotide sequence ID" value="NC_019765.1"/>
</dbReference>
<sequence>MRSPTMIKPIKTVITTILEAIFTILSSGLFHTPDDTAYIDVYRYQLRQTYPVNSAKFKQWLKAYARDKYNKFLTPKEVNLLIEQLETEALFKPKAEIYHNRVIQYKGTIYINVGDDKGNAIAINKQNWYIINNPPVRFKTSQFIEPLPFPVRGGKIEDLLEFTNLNPEQLILVAGWLLGTLSPNPPYPLLIITGEQGSGKSSLAKMLKQLIDPGKGVLRSQPKDERSLMVAAMNAWVLCFDNLSKLSQSLSDGLCRLSTGNSYVDRKLYSDREQTVIEAARPVIITSIADTITNGDLLDRSICIHLDPIHPQQRRSETEINLRFEQLKPRILGLFCTAVSQALANRERVNLEESPRMADFAEWVTAAEPALGFESGTFLQAYQTNREQSQRLTVEDSIETLAIQSLLERESCWQGTATELLKFIEGYAEEHEYSTHDLPKAANKLSQKLRKINPGLRAVGVEVNFERQGKSGIRVIKIEKIAP</sequence>
<evidence type="ECO:0000313" key="2">
    <source>
        <dbReference type="Proteomes" id="UP000010473"/>
    </source>
</evidence>
<dbReference type="SUPFAM" id="SSF52540">
    <property type="entry name" value="P-loop containing nucleoside triphosphate hydrolases"/>
    <property type="match status" value="1"/>
</dbReference>
<accession>K9Y100</accession>
<evidence type="ECO:0008006" key="3">
    <source>
        <dbReference type="Google" id="ProtNLM"/>
    </source>
</evidence>